<dbReference type="RefSeq" id="WP_184193816.1">
    <property type="nucleotide sequence ID" value="NZ_JACIIV010000001.1"/>
</dbReference>
<keyword evidence="3" id="KW-0949">S-adenosyl-L-methionine</keyword>
<dbReference type="GO" id="GO:0032259">
    <property type="term" value="P:methylation"/>
    <property type="evidence" value="ECO:0007669"/>
    <property type="project" value="UniProtKB-KW"/>
</dbReference>
<sequence>MAAGWDASAAAWIAHIGSEGDFGRVHILDAPMLARVRGRGFRTGLDVGCGEGRFCRMLAAEGIAMTGVDPVAALVKQAQALHPEGRYIAAPAETMVVDAGGFDLVVSYLSLIDMPDLDAGVARMVAALRPGGTLLIANLNSFNTAGMPASWRTSPTGERYFAIDHYLQERDVPAVWNGIDVVNHHRPMMRYMQAFLGHGLQLVHFDEPAPGGGPAEKADRYRRVPYFHIMEWQRPA</sequence>
<accession>A0A841LA11</accession>
<organism evidence="5 6">
    <name type="scientific">Polymorphobacter multimanifer</name>
    <dbReference type="NCBI Taxonomy" id="1070431"/>
    <lineage>
        <taxon>Bacteria</taxon>
        <taxon>Pseudomonadati</taxon>
        <taxon>Pseudomonadota</taxon>
        <taxon>Alphaproteobacteria</taxon>
        <taxon>Sphingomonadales</taxon>
        <taxon>Sphingosinicellaceae</taxon>
        <taxon>Polymorphobacter</taxon>
    </lineage>
</organism>
<dbReference type="InterPro" id="IPR029063">
    <property type="entry name" value="SAM-dependent_MTases_sf"/>
</dbReference>
<dbReference type="SUPFAM" id="SSF53335">
    <property type="entry name" value="S-adenosyl-L-methionine-dependent methyltransferases"/>
    <property type="match status" value="1"/>
</dbReference>
<evidence type="ECO:0000256" key="2">
    <source>
        <dbReference type="ARBA" id="ARBA00022679"/>
    </source>
</evidence>
<dbReference type="GO" id="GO:0010420">
    <property type="term" value="F:polyprenyldihydroxybenzoate methyltransferase activity"/>
    <property type="evidence" value="ECO:0007669"/>
    <property type="project" value="TreeGrafter"/>
</dbReference>
<evidence type="ECO:0000256" key="3">
    <source>
        <dbReference type="ARBA" id="ARBA00022691"/>
    </source>
</evidence>
<feature type="domain" description="Methyltransferase type 11" evidence="4">
    <location>
        <begin position="45"/>
        <end position="136"/>
    </location>
</feature>
<evidence type="ECO:0000313" key="6">
    <source>
        <dbReference type="Proteomes" id="UP000538147"/>
    </source>
</evidence>
<gene>
    <name evidence="5" type="ORF">FHS79_000143</name>
</gene>
<dbReference type="AlphaFoldDB" id="A0A841LA11"/>
<name>A0A841LA11_9SPHN</name>
<keyword evidence="1 5" id="KW-0489">Methyltransferase</keyword>
<proteinExistence type="predicted"/>
<dbReference type="Proteomes" id="UP000538147">
    <property type="component" value="Unassembled WGS sequence"/>
</dbReference>
<dbReference type="CDD" id="cd02440">
    <property type="entry name" value="AdoMet_MTases"/>
    <property type="match status" value="1"/>
</dbReference>
<keyword evidence="6" id="KW-1185">Reference proteome</keyword>
<keyword evidence="2 5" id="KW-0808">Transferase</keyword>
<evidence type="ECO:0000259" key="4">
    <source>
        <dbReference type="Pfam" id="PF08241"/>
    </source>
</evidence>
<dbReference type="PANTHER" id="PTHR43464">
    <property type="entry name" value="METHYLTRANSFERASE"/>
    <property type="match status" value="1"/>
</dbReference>
<dbReference type="EMBL" id="JACIIV010000001">
    <property type="protein sequence ID" value="MBB6225992.1"/>
    <property type="molecule type" value="Genomic_DNA"/>
</dbReference>
<dbReference type="Gene3D" id="3.40.50.150">
    <property type="entry name" value="Vaccinia Virus protein VP39"/>
    <property type="match status" value="1"/>
</dbReference>
<dbReference type="Pfam" id="PF08241">
    <property type="entry name" value="Methyltransf_11"/>
    <property type="match status" value="1"/>
</dbReference>
<dbReference type="InterPro" id="IPR013216">
    <property type="entry name" value="Methyltransf_11"/>
</dbReference>
<reference evidence="5 6" key="1">
    <citation type="submission" date="2020-08" db="EMBL/GenBank/DDBJ databases">
        <title>Genomic Encyclopedia of Type Strains, Phase IV (KMG-IV): sequencing the most valuable type-strain genomes for metagenomic binning, comparative biology and taxonomic classification.</title>
        <authorList>
            <person name="Goeker M."/>
        </authorList>
    </citation>
    <scope>NUCLEOTIDE SEQUENCE [LARGE SCALE GENOMIC DNA]</scope>
    <source>
        <strain evidence="5 6">DSM 102189</strain>
    </source>
</reference>
<protein>
    <submittedName>
        <fullName evidence="5">SAM-dependent methyltransferase</fullName>
    </submittedName>
</protein>
<evidence type="ECO:0000313" key="5">
    <source>
        <dbReference type="EMBL" id="MBB6225992.1"/>
    </source>
</evidence>
<evidence type="ECO:0000256" key="1">
    <source>
        <dbReference type="ARBA" id="ARBA00022603"/>
    </source>
</evidence>
<dbReference type="PANTHER" id="PTHR43464:SF19">
    <property type="entry name" value="UBIQUINONE BIOSYNTHESIS O-METHYLTRANSFERASE, MITOCHONDRIAL"/>
    <property type="match status" value="1"/>
</dbReference>
<comment type="caution">
    <text evidence="5">The sequence shown here is derived from an EMBL/GenBank/DDBJ whole genome shotgun (WGS) entry which is preliminary data.</text>
</comment>